<feature type="signal peptide" evidence="5">
    <location>
        <begin position="1"/>
        <end position="19"/>
    </location>
</feature>
<comment type="subcellular location">
    <subcellularLocation>
        <location evidence="1">Cell envelope</location>
    </subcellularLocation>
</comment>
<dbReference type="InterPro" id="IPR001638">
    <property type="entry name" value="Solute-binding_3/MltF_N"/>
</dbReference>
<dbReference type="PROSITE" id="PS01039">
    <property type="entry name" value="SBP_BACTERIAL_3"/>
    <property type="match status" value="1"/>
</dbReference>
<proteinExistence type="inferred from homology"/>
<dbReference type="PANTHER" id="PTHR35936:SF34">
    <property type="entry name" value="ABC TRANSPORTER EXTRACELLULAR-BINDING PROTEIN YCKB-RELATED"/>
    <property type="match status" value="1"/>
</dbReference>
<accession>A0ABM7WN99</accession>
<dbReference type="SMART" id="SM00062">
    <property type="entry name" value="PBPb"/>
    <property type="match status" value="1"/>
</dbReference>
<reference evidence="7 8" key="1">
    <citation type="submission" date="2022-01" db="EMBL/GenBank/DDBJ databases">
        <title>Novel bile acid biosynthetic pathways are enriched in the microbiome of centenarians.</title>
        <authorList>
            <person name="Sato Y."/>
            <person name="Atarashi K."/>
            <person name="Plichta R.D."/>
            <person name="Arai Y."/>
            <person name="Sasajima S."/>
            <person name="Kearney M.S."/>
            <person name="Suda W."/>
            <person name="Takeshita K."/>
            <person name="Sasaki T."/>
            <person name="Okamoto S."/>
            <person name="Skelly N.A."/>
            <person name="Okamura Y."/>
            <person name="Vlamakis H."/>
            <person name="Li Y."/>
            <person name="Tanoue T."/>
            <person name="Takei H."/>
            <person name="Nittono H."/>
            <person name="Narushima S."/>
            <person name="Irie J."/>
            <person name="Itoh H."/>
            <person name="Moriya K."/>
            <person name="Sugiura Y."/>
            <person name="Suematsu M."/>
            <person name="Moritoki N."/>
            <person name="Shibata S."/>
            <person name="Littman R.D."/>
            <person name="Fischbach A.M."/>
            <person name="Uwamino Y."/>
            <person name="Inoue T."/>
            <person name="Honda A."/>
            <person name="Hattori M."/>
            <person name="Murai T."/>
            <person name="Xavier J.R."/>
            <person name="Hirose N."/>
            <person name="Honda K."/>
        </authorList>
    </citation>
    <scope>NUCLEOTIDE SEQUENCE [LARGE SCALE GENOMIC DNA]</scope>
    <source>
        <strain evidence="7 8">CE91-St30</strain>
    </source>
</reference>
<evidence type="ECO:0000259" key="6">
    <source>
        <dbReference type="SMART" id="SM00062"/>
    </source>
</evidence>
<evidence type="ECO:0000313" key="8">
    <source>
        <dbReference type="Proteomes" id="UP001320544"/>
    </source>
</evidence>
<sequence length="276" mass="29964">MRGVRRGALVFAAVLLAFALAPLSGCTGNTDKANASGSSTLRVGVRSDVMNFGYLNEDTNNYYGLEIDIAEELADRLGYADVEFVSVLPETRKEMLLDGEVDCLVACYSISDTRLENFDFSPAYYNDAAIMMVENSSLITDIDQLKGMTFGTMSGSNTAPQLAIKLTEMGFTNGEVVSQSEDGAGTQFDTFYLQQIPSYQELSQALERGTIDVACMDGSIAKTYLTDDRSLLDTEIANQQYGVATQKGSDLSRPVADVIQAMLDDGTIDALIDKWD</sequence>
<name>A0ABM7WN99_9ACTN</name>
<keyword evidence="3 5" id="KW-0732">Signal</keyword>
<protein>
    <submittedName>
        <fullName evidence="7">Glutamine ABC transporter substrate-binding protein</fullName>
    </submittedName>
</protein>
<evidence type="ECO:0000256" key="3">
    <source>
        <dbReference type="ARBA" id="ARBA00022729"/>
    </source>
</evidence>
<evidence type="ECO:0000313" key="7">
    <source>
        <dbReference type="EMBL" id="BDE97890.1"/>
    </source>
</evidence>
<evidence type="ECO:0000256" key="2">
    <source>
        <dbReference type="ARBA" id="ARBA00010333"/>
    </source>
</evidence>
<dbReference type="Pfam" id="PF00497">
    <property type="entry name" value="SBP_bac_3"/>
    <property type="match status" value="1"/>
</dbReference>
<feature type="chain" id="PRO_5045750522" evidence="5">
    <location>
        <begin position="20"/>
        <end position="276"/>
    </location>
</feature>
<organism evidence="7 8">
    <name type="scientific">Raoultibacter timonensis</name>
    <dbReference type="NCBI Taxonomy" id="1907662"/>
    <lineage>
        <taxon>Bacteria</taxon>
        <taxon>Bacillati</taxon>
        <taxon>Actinomycetota</taxon>
        <taxon>Coriobacteriia</taxon>
        <taxon>Eggerthellales</taxon>
        <taxon>Eggerthellaceae</taxon>
        <taxon>Raoultibacter</taxon>
    </lineage>
</organism>
<dbReference type="SUPFAM" id="SSF53850">
    <property type="entry name" value="Periplasmic binding protein-like II"/>
    <property type="match status" value="1"/>
</dbReference>
<evidence type="ECO:0000256" key="5">
    <source>
        <dbReference type="SAM" id="SignalP"/>
    </source>
</evidence>
<dbReference type="EMBL" id="AP025564">
    <property type="protein sequence ID" value="BDE97890.1"/>
    <property type="molecule type" value="Genomic_DNA"/>
</dbReference>
<dbReference type="Proteomes" id="UP001320544">
    <property type="component" value="Chromosome"/>
</dbReference>
<evidence type="ECO:0000256" key="1">
    <source>
        <dbReference type="ARBA" id="ARBA00004196"/>
    </source>
</evidence>
<gene>
    <name evidence="7" type="ORF">CE91St30_32230</name>
</gene>
<dbReference type="Gene3D" id="3.40.190.10">
    <property type="entry name" value="Periplasmic binding protein-like II"/>
    <property type="match status" value="2"/>
</dbReference>
<feature type="domain" description="Solute-binding protein family 3/N-terminal" evidence="6">
    <location>
        <begin position="40"/>
        <end position="276"/>
    </location>
</feature>
<dbReference type="InterPro" id="IPR018313">
    <property type="entry name" value="SBP_3_CS"/>
</dbReference>
<comment type="similarity">
    <text evidence="2 4">Belongs to the bacterial solute-binding protein 3 family.</text>
</comment>
<dbReference type="PANTHER" id="PTHR35936">
    <property type="entry name" value="MEMBRANE-BOUND LYTIC MUREIN TRANSGLYCOSYLASE F"/>
    <property type="match status" value="1"/>
</dbReference>
<dbReference type="RefSeq" id="WP_244387364.1">
    <property type="nucleotide sequence ID" value="NZ_AP025564.1"/>
</dbReference>
<keyword evidence="8" id="KW-1185">Reference proteome</keyword>
<evidence type="ECO:0000256" key="4">
    <source>
        <dbReference type="RuleBase" id="RU003744"/>
    </source>
</evidence>